<accession>A0A8I1JI75</accession>
<comment type="caution">
    <text evidence="1">The sequence shown here is derived from an EMBL/GenBank/DDBJ whole genome shotgun (WGS) entry which is preliminary data.</text>
</comment>
<dbReference type="EMBL" id="JAEHTE010000001">
    <property type="protein sequence ID" value="MBI6882683.1"/>
    <property type="molecule type" value="Genomic_DNA"/>
</dbReference>
<protein>
    <submittedName>
        <fullName evidence="1">Uncharacterized protein</fullName>
    </submittedName>
</protein>
<evidence type="ECO:0000313" key="1">
    <source>
        <dbReference type="EMBL" id="MBI6882683.1"/>
    </source>
</evidence>
<dbReference type="AlphaFoldDB" id="A0A8I1JI75"/>
<organism evidence="1 2">
    <name type="scientific">Pseudomonas putida</name>
    <name type="common">Arthrobacter siderocapsulatus</name>
    <dbReference type="NCBI Taxonomy" id="303"/>
    <lineage>
        <taxon>Bacteria</taxon>
        <taxon>Pseudomonadati</taxon>
        <taxon>Pseudomonadota</taxon>
        <taxon>Gammaproteobacteria</taxon>
        <taxon>Pseudomonadales</taxon>
        <taxon>Pseudomonadaceae</taxon>
        <taxon>Pseudomonas</taxon>
    </lineage>
</organism>
<sequence length="297" mass="34648">MPSISSFSSQMLFNETLRNSISKLNDLPDRVLDQDLSKCILEDMSPLELSDRAVQMLFCIISEDNPEDLSVRDLRTRIEYEYNKFPNTYLAQHWRRIEHQLQAYKNLDEFFEETDFTNLNQLLKYIGGKDIKESYKYAKQKFGSYSNESEYSDISYSLGVNFTYSAVGHTQTGDCLIEYSDNNALRLLSESRFILEHELLSLIQWGDDPDIYASVKINHISMYMNGLEVFSFPVYKYVDEVYDEGIDLVSELPYAKVRLGGCDMKEILFSGDLINKKGRRWLRHMEKGKHLENELGM</sequence>
<dbReference type="RefSeq" id="WP_198746293.1">
    <property type="nucleotide sequence ID" value="NZ_JAEHTE010000001.1"/>
</dbReference>
<gene>
    <name evidence="1" type="ORF">JEU22_02050</name>
</gene>
<evidence type="ECO:0000313" key="2">
    <source>
        <dbReference type="Proteomes" id="UP000637061"/>
    </source>
</evidence>
<proteinExistence type="predicted"/>
<reference evidence="1" key="1">
    <citation type="submission" date="2020-12" db="EMBL/GenBank/DDBJ databases">
        <title>Enhanced detection system for hospital associated transmission using whole genome sequencing surveillance.</title>
        <authorList>
            <person name="Harrison L.H."/>
            <person name="Van Tyne D."/>
            <person name="Marsh J.W."/>
            <person name="Griffith M.P."/>
            <person name="Snyder D.J."/>
            <person name="Cooper V.S."/>
            <person name="Mustapha M."/>
        </authorList>
    </citation>
    <scope>NUCLEOTIDE SEQUENCE</scope>
    <source>
        <strain evidence="1">PSB00042</strain>
    </source>
</reference>
<name>A0A8I1JI75_PSEPU</name>
<dbReference type="Proteomes" id="UP000637061">
    <property type="component" value="Unassembled WGS sequence"/>
</dbReference>